<keyword evidence="1 7" id="KW-0596">Phosphopantetheine</keyword>
<evidence type="ECO:0000256" key="2">
    <source>
        <dbReference type="ARBA" id="ARBA00022516"/>
    </source>
</evidence>
<dbReference type="PROSITE" id="PS50075">
    <property type="entry name" value="CARRIER"/>
    <property type="match status" value="1"/>
</dbReference>
<keyword evidence="6 7" id="KW-0275">Fatty acid biosynthesis</keyword>
<comment type="PTM">
    <text evidence="9">4'-phosphopantetheine is transferred from CoA to a specific serine of apo-ACP by acpS.</text>
</comment>
<comment type="similarity">
    <text evidence="7">Belongs to the acyl carrier protein (ACP) family.</text>
</comment>
<dbReference type="PANTHER" id="PTHR20863">
    <property type="entry name" value="ACYL CARRIER PROTEIN"/>
    <property type="match status" value="1"/>
</dbReference>
<evidence type="ECO:0000256" key="3">
    <source>
        <dbReference type="ARBA" id="ARBA00022553"/>
    </source>
</evidence>
<dbReference type="GO" id="GO:0000035">
    <property type="term" value="F:acyl binding"/>
    <property type="evidence" value="ECO:0007669"/>
    <property type="project" value="TreeGrafter"/>
</dbReference>
<dbReference type="NCBIfam" id="NF002150">
    <property type="entry name" value="PRK00982.1-4"/>
    <property type="match status" value="1"/>
</dbReference>
<feature type="modified residue" description="O-(pantetheine 4'-phosphoryl)serine" evidence="7">
    <location>
        <position position="35"/>
    </location>
</feature>
<keyword evidence="5 7" id="KW-0443">Lipid metabolism</keyword>
<dbReference type="AlphaFoldDB" id="A0A9D1FE65"/>
<evidence type="ECO:0000256" key="4">
    <source>
        <dbReference type="ARBA" id="ARBA00022832"/>
    </source>
</evidence>
<comment type="PTM">
    <text evidence="7">4'-phosphopantetheine is transferred from CoA to a specific serine of apo-ACP by AcpS. This modification is essential for activity because fatty acids are bound in thioester linkage to the sulfhydryl of the prosthetic group.</text>
</comment>
<dbReference type="GO" id="GO:0005829">
    <property type="term" value="C:cytosol"/>
    <property type="evidence" value="ECO:0007669"/>
    <property type="project" value="TreeGrafter"/>
</dbReference>
<evidence type="ECO:0000313" key="12">
    <source>
        <dbReference type="Proteomes" id="UP000824001"/>
    </source>
</evidence>
<evidence type="ECO:0000256" key="7">
    <source>
        <dbReference type="HAMAP-Rule" id="MF_01217"/>
    </source>
</evidence>
<keyword evidence="2 7" id="KW-0444">Lipid biosynthesis</keyword>
<dbReference type="GO" id="GO:0000036">
    <property type="term" value="F:acyl carrier activity"/>
    <property type="evidence" value="ECO:0007669"/>
    <property type="project" value="UniProtKB-UniRule"/>
</dbReference>
<comment type="function">
    <text evidence="7 9">Carrier of the growing fatty acid chain in fatty acid biosynthesis.</text>
</comment>
<keyword evidence="3 7" id="KW-0597">Phosphoprotein</keyword>
<protein>
    <recommendedName>
        <fullName evidence="7 8">Acyl carrier protein</fullName>
        <shortName evidence="7">ACP</shortName>
    </recommendedName>
</protein>
<dbReference type="PANTHER" id="PTHR20863:SF76">
    <property type="entry name" value="CARRIER DOMAIN-CONTAINING PROTEIN"/>
    <property type="match status" value="1"/>
</dbReference>
<dbReference type="InterPro" id="IPR036736">
    <property type="entry name" value="ACP-like_sf"/>
</dbReference>
<comment type="subcellular location">
    <subcellularLocation>
        <location evidence="7">Cytoplasm</location>
    </subcellularLocation>
</comment>
<name>A0A9D1FE65_9FIRM</name>
<evidence type="ECO:0000256" key="6">
    <source>
        <dbReference type="ARBA" id="ARBA00023160"/>
    </source>
</evidence>
<dbReference type="SUPFAM" id="SSF47336">
    <property type="entry name" value="ACP-like"/>
    <property type="match status" value="1"/>
</dbReference>
<dbReference type="NCBIfam" id="TIGR00517">
    <property type="entry name" value="acyl_carrier"/>
    <property type="match status" value="1"/>
</dbReference>
<dbReference type="GO" id="GO:0009245">
    <property type="term" value="P:lipid A biosynthetic process"/>
    <property type="evidence" value="ECO:0007669"/>
    <property type="project" value="TreeGrafter"/>
</dbReference>
<keyword evidence="4 7" id="KW-0276">Fatty acid metabolism</keyword>
<proteinExistence type="inferred from homology"/>
<dbReference type="GO" id="GO:0016020">
    <property type="term" value="C:membrane"/>
    <property type="evidence" value="ECO:0007669"/>
    <property type="project" value="GOC"/>
</dbReference>
<dbReference type="Gene3D" id="1.10.1200.10">
    <property type="entry name" value="ACP-like"/>
    <property type="match status" value="1"/>
</dbReference>
<accession>A0A9D1FE65</accession>
<organism evidence="11 12">
    <name type="scientific">Candidatus Scatomorpha merdipullorum</name>
    <dbReference type="NCBI Taxonomy" id="2840927"/>
    <lineage>
        <taxon>Bacteria</taxon>
        <taxon>Bacillati</taxon>
        <taxon>Bacillota</taxon>
        <taxon>Clostridia</taxon>
        <taxon>Eubacteriales</taxon>
        <taxon>Candidatus Scatomorpha</taxon>
    </lineage>
</organism>
<dbReference type="NCBIfam" id="NF002148">
    <property type="entry name" value="PRK00982.1-2"/>
    <property type="match status" value="1"/>
</dbReference>
<dbReference type="Proteomes" id="UP000824001">
    <property type="component" value="Unassembled WGS sequence"/>
</dbReference>
<dbReference type="EMBL" id="DVJK01000175">
    <property type="protein sequence ID" value="HIS67159.1"/>
    <property type="molecule type" value="Genomic_DNA"/>
</dbReference>
<evidence type="ECO:0000256" key="5">
    <source>
        <dbReference type="ARBA" id="ARBA00023098"/>
    </source>
</evidence>
<dbReference type="HAMAP" id="MF_01217">
    <property type="entry name" value="Acyl_carrier"/>
    <property type="match status" value="1"/>
</dbReference>
<evidence type="ECO:0000259" key="10">
    <source>
        <dbReference type="PROSITE" id="PS50075"/>
    </source>
</evidence>
<dbReference type="InterPro" id="IPR009081">
    <property type="entry name" value="PP-bd_ACP"/>
</dbReference>
<gene>
    <name evidence="7 11" type="primary">acpP</name>
    <name evidence="11" type="ORF">IAC18_06300</name>
</gene>
<dbReference type="Pfam" id="PF00550">
    <property type="entry name" value="PP-binding"/>
    <property type="match status" value="1"/>
</dbReference>
<comment type="caution">
    <text evidence="11">The sequence shown here is derived from an EMBL/GenBank/DDBJ whole genome shotgun (WGS) entry which is preliminary data.</text>
</comment>
<comment type="pathway">
    <text evidence="7 9">Lipid metabolism; fatty acid biosynthesis.</text>
</comment>
<evidence type="ECO:0000256" key="8">
    <source>
        <dbReference type="NCBIfam" id="TIGR00517"/>
    </source>
</evidence>
<reference evidence="11" key="1">
    <citation type="submission" date="2020-10" db="EMBL/GenBank/DDBJ databases">
        <authorList>
            <person name="Gilroy R."/>
        </authorList>
    </citation>
    <scope>NUCLEOTIDE SEQUENCE</scope>
    <source>
        <strain evidence="11">ChiHjej10B9-9673</strain>
    </source>
</reference>
<evidence type="ECO:0000256" key="9">
    <source>
        <dbReference type="RuleBase" id="RU003545"/>
    </source>
</evidence>
<dbReference type="InterPro" id="IPR003231">
    <property type="entry name" value="ACP"/>
</dbReference>
<keyword evidence="7" id="KW-0963">Cytoplasm</keyword>
<evidence type="ECO:0000313" key="11">
    <source>
        <dbReference type="EMBL" id="HIS67159.1"/>
    </source>
</evidence>
<feature type="domain" description="Carrier" evidence="10">
    <location>
        <begin position="1"/>
        <end position="76"/>
    </location>
</feature>
<reference evidence="11" key="2">
    <citation type="journal article" date="2021" name="PeerJ">
        <title>Extensive microbial diversity within the chicken gut microbiome revealed by metagenomics and culture.</title>
        <authorList>
            <person name="Gilroy R."/>
            <person name="Ravi A."/>
            <person name="Getino M."/>
            <person name="Pursley I."/>
            <person name="Horton D.L."/>
            <person name="Alikhan N.F."/>
            <person name="Baker D."/>
            <person name="Gharbi K."/>
            <person name="Hall N."/>
            <person name="Watson M."/>
            <person name="Adriaenssens E.M."/>
            <person name="Foster-Nyarko E."/>
            <person name="Jarju S."/>
            <person name="Secka A."/>
            <person name="Antonio M."/>
            <person name="Oren A."/>
            <person name="Chaudhuri R.R."/>
            <person name="La Ragione R."/>
            <person name="Hildebrand F."/>
            <person name="Pallen M.J."/>
        </authorList>
    </citation>
    <scope>NUCLEOTIDE SEQUENCE</scope>
    <source>
        <strain evidence="11">ChiHjej10B9-9673</strain>
    </source>
</reference>
<sequence length="78" mass="8676">MIFEKIRDLVAKQFVVEPGTLSRDTSFTDDLDADSLDVVELSMTIEEMFGLGEISEDELKKISTIGDLVDYVEKASAD</sequence>
<evidence type="ECO:0000256" key="1">
    <source>
        <dbReference type="ARBA" id="ARBA00022450"/>
    </source>
</evidence>